<dbReference type="Pfam" id="PF02534">
    <property type="entry name" value="T4SS-DNA_transf"/>
    <property type="match status" value="1"/>
</dbReference>
<evidence type="ECO:0000256" key="7">
    <source>
        <dbReference type="SAM" id="Phobius"/>
    </source>
</evidence>
<evidence type="ECO:0000256" key="4">
    <source>
        <dbReference type="ARBA" id="ARBA00022692"/>
    </source>
</evidence>
<evidence type="ECO:0000256" key="5">
    <source>
        <dbReference type="ARBA" id="ARBA00022989"/>
    </source>
</evidence>
<dbReference type="InterPro" id="IPR051539">
    <property type="entry name" value="T4SS-coupling_protein"/>
</dbReference>
<dbReference type="SUPFAM" id="SSF52540">
    <property type="entry name" value="P-loop containing nucleoside triphosphate hydrolases"/>
    <property type="match status" value="1"/>
</dbReference>
<dbReference type="CDD" id="cd01127">
    <property type="entry name" value="TrwB_TraG_TraD_VirD4"/>
    <property type="match status" value="1"/>
</dbReference>
<evidence type="ECO:0000313" key="8">
    <source>
        <dbReference type="EMBL" id="MBN2965258.1"/>
    </source>
</evidence>
<evidence type="ECO:0000313" key="9">
    <source>
        <dbReference type="Proteomes" id="UP000703590"/>
    </source>
</evidence>
<keyword evidence="4 7" id="KW-0812">Transmembrane</keyword>
<comment type="caution">
    <text evidence="8">The sequence shown here is derived from an EMBL/GenBank/DDBJ whole genome shotgun (WGS) entry which is preliminary data.</text>
</comment>
<feature type="transmembrane region" description="Helical" evidence="7">
    <location>
        <begin position="6"/>
        <end position="28"/>
    </location>
</feature>
<dbReference type="EMBL" id="JAFHKK010000029">
    <property type="protein sequence ID" value="MBN2965258.1"/>
    <property type="molecule type" value="Genomic_DNA"/>
</dbReference>
<dbReference type="RefSeq" id="WP_205459804.1">
    <property type="nucleotide sequence ID" value="NZ_JAFHKK010000029.1"/>
</dbReference>
<proteinExistence type="inferred from homology"/>
<dbReference type="InterPro" id="IPR027417">
    <property type="entry name" value="P-loop_NTPase"/>
</dbReference>
<organism evidence="8 9">
    <name type="scientific">Sulfurospirillum tamanense</name>
    <dbReference type="NCBI Taxonomy" id="2813362"/>
    <lineage>
        <taxon>Bacteria</taxon>
        <taxon>Pseudomonadati</taxon>
        <taxon>Campylobacterota</taxon>
        <taxon>Epsilonproteobacteria</taxon>
        <taxon>Campylobacterales</taxon>
        <taxon>Sulfurospirillaceae</taxon>
        <taxon>Sulfurospirillum</taxon>
    </lineage>
</organism>
<comment type="subcellular location">
    <subcellularLocation>
        <location evidence="1">Cell membrane</location>
        <topology evidence="1">Multi-pass membrane protein</topology>
    </subcellularLocation>
</comment>
<dbReference type="PANTHER" id="PTHR37937">
    <property type="entry name" value="CONJUGATIVE TRANSFER: DNA TRANSPORT"/>
    <property type="match status" value="1"/>
</dbReference>
<evidence type="ECO:0000256" key="2">
    <source>
        <dbReference type="ARBA" id="ARBA00008806"/>
    </source>
</evidence>
<dbReference type="PANTHER" id="PTHR37937:SF1">
    <property type="entry name" value="CONJUGATIVE TRANSFER: DNA TRANSPORT"/>
    <property type="match status" value="1"/>
</dbReference>
<reference evidence="8 9" key="1">
    <citation type="submission" date="2021-02" db="EMBL/GenBank/DDBJ databases">
        <title>Sulfurospirillum tamanensis sp. nov.</title>
        <authorList>
            <person name="Frolova A."/>
            <person name="Merkel A."/>
            <person name="Slobodkin A."/>
        </authorList>
    </citation>
    <scope>NUCLEOTIDE SEQUENCE [LARGE SCALE GENOMIC DNA]</scope>
    <source>
        <strain evidence="8 9">T05b</strain>
    </source>
</reference>
<keyword evidence="6 7" id="KW-0472">Membrane</keyword>
<name>A0ABS2WV53_9BACT</name>
<sequence>MINKLILLLVSLILFVPIFYVATCYYMGLDYLKSFHILETIWNGLQEGRKFRKEIWLALAWASLLPAFSLFLIFQSRFSTAYGKARLARVSDIKKMGLNLKKGFILARFKGKPLCFDNGLSALIVAAPGTGKTSSIAVPNLLSIPTSCIVLDIKAELEALTADYREKVLKNKVFVFDPFGSKNTFYFNPFAKEILAPLNFDERITLVKQLATILFPTKGKGDDGGHWKDSARDLFIFFAMYDIQKNDETFLCEINRYPKKSAEELLNDDFLNQLVDLQAEGVLVDELNFFFKQASEDTTLDPLIRDQARSLSRVHYKEMKSVITTFSRALDVFSDYRIMNVTSKMSFPYGDLRKENITLYVVVKEKDIETLAPLIRIFYEAIGKNLLDKENNNPLERIYFINDEFTRFGKLEFLLELPTLSRSYNIPGIYITQTEAQIEKYYSKEDLRIISGSVAYRAYFAINDNETAKRVAEEIGDFTREKVSESTQASSFFGSKNRSQEGYKLLTSQDLMNLKKDEILILALGGRKTPIKAKANYYFKDRKLRNIIKKYGRKET</sequence>
<evidence type="ECO:0000256" key="6">
    <source>
        <dbReference type="ARBA" id="ARBA00023136"/>
    </source>
</evidence>
<reference evidence="8 9" key="3">
    <citation type="submission" date="2021-02" db="EMBL/GenBank/DDBJ databases">
        <authorList>
            <person name="Merkel A.Y."/>
        </authorList>
    </citation>
    <scope>NUCLEOTIDE SEQUENCE [LARGE SCALE GENOMIC DNA]</scope>
    <source>
        <strain evidence="8 9">T05b</strain>
    </source>
</reference>
<evidence type="ECO:0000256" key="3">
    <source>
        <dbReference type="ARBA" id="ARBA00022475"/>
    </source>
</evidence>
<evidence type="ECO:0000256" key="1">
    <source>
        <dbReference type="ARBA" id="ARBA00004651"/>
    </source>
</evidence>
<feature type="transmembrane region" description="Helical" evidence="7">
    <location>
        <begin position="55"/>
        <end position="74"/>
    </location>
</feature>
<comment type="similarity">
    <text evidence="2">Belongs to the VirD4/TraG family.</text>
</comment>
<dbReference type="Proteomes" id="UP000703590">
    <property type="component" value="Unassembled WGS sequence"/>
</dbReference>
<dbReference type="Gene3D" id="3.40.50.300">
    <property type="entry name" value="P-loop containing nucleotide triphosphate hydrolases"/>
    <property type="match status" value="1"/>
</dbReference>
<accession>A0ABS2WV53</accession>
<keyword evidence="9" id="KW-1185">Reference proteome</keyword>
<keyword evidence="3" id="KW-1003">Cell membrane</keyword>
<keyword evidence="5 7" id="KW-1133">Transmembrane helix</keyword>
<reference evidence="9" key="2">
    <citation type="submission" date="2021-02" db="EMBL/GenBank/DDBJ databases">
        <title>Sulfurospirillum tamanensis sp. nov.</title>
        <authorList>
            <person name="Merkel A.Y."/>
        </authorList>
    </citation>
    <scope>NUCLEOTIDE SEQUENCE [LARGE SCALE GENOMIC DNA]</scope>
    <source>
        <strain evidence="9">T05b</strain>
    </source>
</reference>
<dbReference type="InterPro" id="IPR003688">
    <property type="entry name" value="TraG/VirD4"/>
</dbReference>
<gene>
    <name evidence="8" type="ORF">JWV37_10735</name>
</gene>
<protein>
    <submittedName>
        <fullName evidence="8">Type IV secretory system conjugative DNA transfer family protein</fullName>
    </submittedName>
</protein>